<comment type="similarity">
    <text evidence="1 2">Belongs to the UPF0102 family.</text>
</comment>
<evidence type="ECO:0000313" key="4">
    <source>
        <dbReference type="Proteomes" id="UP000632125"/>
    </source>
</evidence>
<dbReference type="PANTHER" id="PTHR34039:SF1">
    <property type="entry name" value="UPF0102 PROTEIN YRAN"/>
    <property type="match status" value="1"/>
</dbReference>
<sequence length="130" mass="14713">MTESGNKQRKDSRIQLGRLGEETACRFLRDAGYRIVERNWRCRSGEIDLIAEHEGRLVFVEVRSRTAGGRFGTAAESVDRRKQMQIRETAQVYLKSRMEAGASIQFDVVTVEVSRGDGSVVACSHYPRAF</sequence>
<organism evidence="3 4">
    <name type="scientific">Paenibacillus arenilitoris</name>
    <dbReference type="NCBI Taxonomy" id="2772299"/>
    <lineage>
        <taxon>Bacteria</taxon>
        <taxon>Bacillati</taxon>
        <taxon>Bacillota</taxon>
        <taxon>Bacilli</taxon>
        <taxon>Bacillales</taxon>
        <taxon>Paenibacillaceae</taxon>
        <taxon>Paenibacillus</taxon>
    </lineage>
</organism>
<reference evidence="3" key="1">
    <citation type="submission" date="2020-09" db="EMBL/GenBank/DDBJ databases">
        <title>A novel bacterium of genus Paenibacillus, isolated from South China Sea.</title>
        <authorList>
            <person name="Huang H."/>
            <person name="Mo K."/>
            <person name="Hu Y."/>
        </authorList>
    </citation>
    <scope>NUCLEOTIDE SEQUENCE</scope>
    <source>
        <strain evidence="3">IB182493</strain>
    </source>
</reference>
<dbReference type="InterPro" id="IPR011335">
    <property type="entry name" value="Restrct_endonuc-II-like"/>
</dbReference>
<dbReference type="NCBIfam" id="NF009150">
    <property type="entry name" value="PRK12497.1-3"/>
    <property type="match status" value="1"/>
</dbReference>
<dbReference type="Pfam" id="PF02021">
    <property type="entry name" value="UPF0102"/>
    <property type="match status" value="1"/>
</dbReference>
<accession>A0A927H779</accession>
<dbReference type="Proteomes" id="UP000632125">
    <property type="component" value="Unassembled WGS sequence"/>
</dbReference>
<keyword evidence="4" id="KW-1185">Reference proteome</keyword>
<dbReference type="AlphaFoldDB" id="A0A927H779"/>
<name>A0A927H779_9BACL</name>
<dbReference type="InterPro" id="IPR011856">
    <property type="entry name" value="tRNA_endonuc-like_dom_sf"/>
</dbReference>
<dbReference type="GO" id="GO:0003676">
    <property type="term" value="F:nucleic acid binding"/>
    <property type="evidence" value="ECO:0007669"/>
    <property type="project" value="InterPro"/>
</dbReference>
<dbReference type="PANTHER" id="PTHR34039">
    <property type="entry name" value="UPF0102 PROTEIN YRAN"/>
    <property type="match status" value="1"/>
</dbReference>
<dbReference type="NCBIfam" id="TIGR00252">
    <property type="entry name" value="YraN family protein"/>
    <property type="match status" value="1"/>
</dbReference>
<comment type="caution">
    <text evidence="3">The sequence shown here is derived from an EMBL/GenBank/DDBJ whole genome shotgun (WGS) entry which is preliminary data.</text>
</comment>
<dbReference type="NCBIfam" id="NF009154">
    <property type="entry name" value="PRK12497.3-3"/>
    <property type="match status" value="1"/>
</dbReference>
<dbReference type="SUPFAM" id="SSF52980">
    <property type="entry name" value="Restriction endonuclease-like"/>
    <property type="match status" value="1"/>
</dbReference>
<dbReference type="HAMAP" id="MF_00048">
    <property type="entry name" value="UPF0102"/>
    <property type="match status" value="1"/>
</dbReference>
<proteinExistence type="inferred from homology"/>
<evidence type="ECO:0000256" key="1">
    <source>
        <dbReference type="ARBA" id="ARBA00006738"/>
    </source>
</evidence>
<dbReference type="RefSeq" id="WP_190863954.1">
    <property type="nucleotide sequence ID" value="NZ_JACXIY010000023.1"/>
</dbReference>
<dbReference type="InterPro" id="IPR003509">
    <property type="entry name" value="UPF0102_YraN-like"/>
</dbReference>
<gene>
    <name evidence="3" type="ORF">IDH41_19405</name>
</gene>
<evidence type="ECO:0000256" key="2">
    <source>
        <dbReference type="HAMAP-Rule" id="MF_00048"/>
    </source>
</evidence>
<dbReference type="CDD" id="cd20736">
    <property type="entry name" value="PoNe_Nuclease"/>
    <property type="match status" value="1"/>
</dbReference>
<evidence type="ECO:0000313" key="3">
    <source>
        <dbReference type="EMBL" id="MBD2870755.1"/>
    </source>
</evidence>
<protein>
    <recommendedName>
        <fullName evidence="2">UPF0102 protein IDH41_19405</fullName>
    </recommendedName>
</protein>
<dbReference type="Gene3D" id="3.40.1350.10">
    <property type="match status" value="1"/>
</dbReference>
<dbReference type="EMBL" id="JACXIY010000023">
    <property type="protein sequence ID" value="MBD2870755.1"/>
    <property type="molecule type" value="Genomic_DNA"/>
</dbReference>